<dbReference type="PANTHER" id="PTHR19302">
    <property type="entry name" value="GAMMA TUBULIN COMPLEX PROTEIN"/>
    <property type="match status" value="1"/>
</dbReference>
<dbReference type="GO" id="GO:0005874">
    <property type="term" value="C:microtubule"/>
    <property type="evidence" value="ECO:0007669"/>
    <property type="project" value="UniProtKB-KW"/>
</dbReference>
<sequence>MDEKVGDGNAFAIPDLWKTSSFAHFDQRAASGFEPLNLQDEGHENFGVSKDLDLKLPDLSTFHYGPIEDLGALDTSSVLSSAESFEILETLDIWAFPLDQEEKQGPLLRSWETFYDKTFQEPRTPYISEQGPQVFDAVLAADDGDSENDSLGRRSGCVIKSAALLSSLLALGFGRESVLYRYEEREQSFLPLIWNGRMSGYSIETVQSLSTTFINHGNKTKRLQAFIDEIRTSSKSFPASIALAGSISAIIATLHAQIGDLSTSVHTLLQLESLFEKPGLMLSYLNDIVIKVDAARSDEELLSRLYEYIEDSEHLAERVPPALFQILASVSKPWIDSVSKWVGLRGKTAAQVYGRELKFGVEEETQKIEAGKETKKLEYEFEQLSMPNFVSEEDSLIIFETGKSLRLLETYQPEHPLSRPTPAGTRAAPDLDWQFSWRDVERIQLQAQQYESNLQEAIEDFNLRGRMSGKVHLHKQGVMQAEIATVGLSEETAKAYIHASIATFEKPLPDLKAERGNNPMSECNYHDLPRDTIFTPPFSLLPVLSFNPIIASQALLINRACLRLLFKEHNIRSHISLLHRYSLFGDGVFASRLSHALFDPELDSAERQKGRSRAGISGLKLGSRDTWPPASSELRLALMGILTESYYECGRGTEGSSMFREDLPGGLSFAIRDMPEDELQRCMDPDSVEALDFLRLQYRPPPPLDAVITQSCLAKYDVVFKLLLRAVRMLFVVNQLFRDTKSRFATRQAADSISKSFQVESHHFVSAICQYLFNGVQANWDILQRRLEDVDKALDRGGTSDCDSLHKLRDFHEKLLDRVLFTLILRKRQAQVMKLLEEIFGLILVFARHVRTEATQDTAGHAGFKIDLKETYEKFKKKVRVFISVCRGLSERRGEGGTRGHEDSSEDGGNTIGQLLLDFEMSGFYAR</sequence>
<dbReference type="FunFam" id="1.20.120.1900:FF:000013">
    <property type="entry name" value="Spindle pole body component"/>
    <property type="match status" value="1"/>
</dbReference>
<keyword evidence="4 5" id="KW-0206">Cytoskeleton</keyword>
<comment type="caution">
    <text evidence="9">The sequence shown here is derived from an EMBL/GenBank/DDBJ whole genome shotgun (WGS) entry which is preliminary data.</text>
</comment>
<dbReference type="GO" id="GO:0007020">
    <property type="term" value="P:microtubule nucleation"/>
    <property type="evidence" value="ECO:0007669"/>
    <property type="project" value="InterPro"/>
</dbReference>
<keyword evidence="3 5" id="KW-0493">Microtubule</keyword>
<dbReference type="AlphaFoldDB" id="A0A8H3IFN0"/>
<dbReference type="OrthoDB" id="775571at2759"/>
<evidence type="ECO:0000259" key="8">
    <source>
        <dbReference type="Pfam" id="PF17681"/>
    </source>
</evidence>
<feature type="domain" description="Gamma tubulin complex component C-terminal" evidence="7">
    <location>
        <begin position="572"/>
        <end position="925"/>
    </location>
</feature>
<reference evidence="9" key="1">
    <citation type="submission" date="2021-03" db="EMBL/GenBank/DDBJ databases">
        <authorList>
            <person name="Tagirdzhanova G."/>
        </authorList>
    </citation>
    <scope>NUCLEOTIDE SEQUENCE</scope>
</reference>
<evidence type="ECO:0000313" key="9">
    <source>
        <dbReference type="EMBL" id="CAF9911904.1"/>
    </source>
</evidence>
<dbReference type="Proteomes" id="UP000664534">
    <property type="component" value="Unassembled WGS sequence"/>
</dbReference>
<dbReference type="GO" id="GO:0051225">
    <property type="term" value="P:spindle assembly"/>
    <property type="evidence" value="ECO:0007669"/>
    <property type="project" value="TreeGrafter"/>
</dbReference>
<name>A0A8H3IFN0_9LECA</name>
<feature type="domain" description="Gamma tubulin complex component protein N-terminal" evidence="8">
    <location>
        <begin position="166"/>
        <end position="568"/>
    </location>
</feature>
<evidence type="ECO:0000256" key="3">
    <source>
        <dbReference type="ARBA" id="ARBA00022701"/>
    </source>
</evidence>
<keyword evidence="10" id="KW-1185">Reference proteome</keyword>
<proteinExistence type="inferred from homology"/>
<dbReference type="InterPro" id="IPR040457">
    <property type="entry name" value="GCP_C"/>
</dbReference>
<dbReference type="InterPro" id="IPR041470">
    <property type="entry name" value="GCP_N"/>
</dbReference>
<dbReference type="GO" id="GO:0051321">
    <property type="term" value="P:meiotic cell cycle"/>
    <property type="evidence" value="ECO:0007669"/>
    <property type="project" value="TreeGrafter"/>
</dbReference>
<dbReference type="Pfam" id="PF04130">
    <property type="entry name" value="GCP_C_terminal"/>
    <property type="match status" value="1"/>
</dbReference>
<keyword evidence="2 5" id="KW-0963">Cytoplasm</keyword>
<evidence type="ECO:0000256" key="5">
    <source>
        <dbReference type="RuleBase" id="RU363050"/>
    </source>
</evidence>
<evidence type="ECO:0000256" key="1">
    <source>
        <dbReference type="ARBA" id="ARBA00010337"/>
    </source>
</evidence>
<dbReference type="GO" id="GO:0051011">
    <property type="term" value="F:microtubule minus-end binding"/>
    <property type="evidence" value="ECO:0007669"/>
    <property type="project" value="TreeGrafter"/>
</dbReference>
<dbReference type="EMBL" id="CAJPDT010000009">
    <property type="protein sequence ID" value="CAF9911904.1"/>
    <property type="molecule type" value="Genomic_DNA"/>
</dbReference>
<dbReference type="GO" id="GO:0000278">
    <property type="term" value="P:mitotic cell cycle"/>
    <property type="evidence" value="ECO:0007669"/>
    <property type="project" value="TreeGrafter"/>
</dbReference>
<dbReference type="InterPro" id="IPR007259">
    <property type="entry name" value="GCP"/>
</dbReference>
<dbReference type="PANTHER" id="PTHR19302:SF70">
    <property type="entry name" value="GAMMA-TUBULIN COMPLEX COMPONENT 6"/>
    <property type="match status" value="1"/>
</dbReference>
<dbReference type="GO" id="GO:0043015">
    <property type="term" value="F:gamma-tubulin binding"/>
    <property type="evidence" value="ECO:0007669"/>
    <property type="project" value="InterPro"/>
</dbReference>
<dbReference type="Pfam" id="PF17681">
    <property type="entry name" value="GCP_N_terminal"/>
    <property type="match status" value="1"/>
</dbReference>
<dbReference type="Gene3D" id="1.20.120.1900">
    <property type="entry name" value="Gamma-tubulin complex, C-terminal domain"/>
    <property type="match status" value="1"/>
</dbReference>
<evidence type="ECO:0000256" key="6">
    <source>
        <dbReference type="SAM" id="MobiDB-lite"/>
    </source>
</evidence>
<dbReference type="GO" id="GO:0000922">
    <property type="term" value="C:spindle pole"/>
    <property type="evidence" value="ECO:0007669"/>
    <property type="project" value="InterPro"/>
</dbReference>
<evidence type="ECO:0000259" key="7">
    <source>
        <dbReference type="Pfam" id="PF04130"/>
    </source>
</evidence>
<comment type="subcellular location">
    <subcellularLocation>
        <location evidence="5">Cytoplasm</location>
        <location evidence="5">Cytoskeleton</location>
        <location evidence="5">Microtubule organizing center</location>
    </subcellularLocation>
</comment>
<feature type="region of interest" description="Disordered" evidence="6">
    <location>
        <begin position="892"/>
        <end position="911"/>
    </location>
</feature>
<gene>
    <name evidence="9" type="ORF">IMSHALPRED_010628</name>
</gene>
<comment type="similarity">
    <text evidence="1 5">Belongs to the TUBGCP family.</text>
</comment>
<feature type="compositionally biased region" description="Basic and acidic residues" evidence="6">
    <location>
        <begin position="892"/>
        <end position="903"/>
    </location>
</feature>
<dbReference type="InterPro" id="IPR042241">
    <property type="entry name" value="GCP_C_sf"/>
</dbReference>
<evidence type="ECO:0000256" key="2">
    <source>
        <dbReference type="ARBA" id="ARBA00022490"/>
    </source>
</evidence>
<dbReference type="GO" id="GO:0000930">
    <property type="term" value="C:gamma-tubulin complex"/>
    <property type="evidence" value="ECO:0007669"/>
    <property type="project" value="UniProtKB-ARBA"/>
</dbReference>
<dbReference type="GO" id="GO:0005816">
    <property type="term" value="C:spindle pole body"/>
    <property type="evidence" value="ECO:0007669"/>
    <property type="project" value="UniProtKB-ARBA"/>
</dbReference>
<accession>A0A8H3IFN0</accession>
<protein>
    <recommendedName>
        <fullName evidence="5">Spindle pole body component</fullName>
    </recommendedName>
</protein>
<evidence type="ECO:0000256" key="4">
    <source>
        <dbReference type="ARBA" id="ARBA00023212"/>
    </source>
</evidence>
<organism evidence="9 10">
    <name type="scientific">Imshaugia aleurites</name>
    <dbReference type="NCBI Taxonomy" id="172621"/>
    <lineage>
        <taxon>Eukaryota</taxon>
        <taxon>Fungi</taxon>
        <taxon>Dikarya</taxon>
        <taxon>Ascomycota</taxon>
        <taxon>Pezizomycotina</taxon>
        <taxon>Lecanoromycetes</taxon>
        <taxon>OSLEUM clade</taxon>
        <taxon>Lecanoromycetidae</taxon>
        <taxon>Lecanorales</taxon>
        <taxon>Lecanorineae</taxon>
        <taxon>Parmeliaceae</taxon>
        <taxon>Imshaugia</taxon>
    </lineage>
</organism>
<evidence type="ECO:0000313" key="10">
    <source>
        <dbReference type="Proteomes" id="UP000664534"/>
    </source>
</evidence>
<dbReference type="GO" id="GO:0031122">
    <property type="term" value="P:cytoplasmic microtubule organization"/>
    <property type="evidence" value="ECO:0007669"/>
    <property type="project" value="TreeGrafter"/>
</dbReference>